<name>A0A9P6IJJ9_9FUNG</name>
<dbReference type="Proteomes" id="UP000749646">
    <property type="component" value="Unassembled WGS sequence"/>
</dbReference>
<organism evidence="1 2">
    <name type="scientific">Modicella reniformis</name>
    <dbReference type="NCBI Taxonomy" id="1440133"/>
    <lineage>
        <taxon>Eukaryota</taxon>
        <taxon>Fungi</taxon>
        <taxon>Fungi incertae sedis</taxon>
        <taxon>Mucoromycota</taxon>
        <taxon>Mortierellomycotina</taxon>
        <taxon>Mortierellomycetes</taxon>
        <taxon>Mortierellales</taxon>
        <taxon>Mortierellaceae</taxon>
        <taxon>Modicella</taxon>
    </lineage>
</organism>
<reference evidence="1" key="1">
    <citation type="journal article" date="2020" name="Fungal Divers.">
        <title>Resolving the Mortierellaceae phylogeny through synthesis of multi-gene phylogenetics and phylogenomics.</title>
        <authorList>
            <person name="Vandepol N."/>
            <person name="Liber J."/>
            <person name="Desiro A."/>
            <person name="Na H."/>
            <person name="Kennedy M."/>
            <person name="Barry K."/>
            <person name="Grigoriev I.V."/>
            <person name="Miller A.N."/>
            <person name="O'Donnell K."/>
            <person name="Stajich J.E."/>
            <person name="Bonito G."/>
        </authorList>
    </citation>
    <scope>NUCLEOTIDE SEQUENCE</scope>
    <source>
        <strain evidence="1">MES-2147</strain>
    </source>
</reference>
<dbReference type="AlphaFoldDB" id="A0A9P6IJJ9"/>
<evidence type="ECO:0000313" key="2">
    <source>
        <dbReference type="Proteomes" id="UP000749646"/>
    </source>
</evidence>
<protein>
    <submittedName>
        <fullName evidence="1">Uncharacterized protein</fullName>
    </submittedName>
</protein>
<proteinExistence type="predicted"/>
<sequence length="69" mass="7983">AYYGMGPPTIEQYLTPRATWDASRRVTTAPKYFTIGDITDDQLVLDAEVAEGEQRRMERVEEEQLFNIE</sequence>
<feature type="non-terminal residue" evidence="1">
    <location>
        <position position="1"/>
    </location>
</feature>
<accession>A0A9P6IJJ9</accession>
<gene>
    <name evidence="1" type="ORF">BGZ65_012644</name>
</gene>
<evidence type="ECO:0000313" key="1">
    <source>
        <dbReference type="EMBL" id="KAF9918020.1"/>
    </source>
</evidence>
<dbReference type="EMBL" id="JAAAHW010011703">
    <property type="protein sequence ID" value="KAF9918020.1"/>
    <property type="molecule type" value="Genomic_DNA"/>
</dbReference>
<keyword evidence="2" id="KW-1185">Reference proteome</keyword>
<comment type="caution">
    <text evidence="1">The sequence shown here is derived from an EMBL/GenBank/DDBJ whole genome shotgun (WGS) entry which is preliminary data.</text>
</comment>